<evidence type="ECO:0000313" key="1">
    <source>
        <dbReference type="EMBL" id="EFR47561.1"/>
    </source>
</evidence>
<accession>A0ABN0BDA2</accession>
<dbReference type="SUPFAM" id="SSF52540">
    <property type="entry name" value="P-loop containing nucleoside triphosphate hydrolases"/>
    <property type="match status" value="1"/>
</dbReference>
<evidence type="ECO:0000313" key="2">
    <source>
        <dbReference type="Proteomes" id="UP000005755"/>
    </source>
</evidence>
<keyword evidence="2" id="KW-1185">Reference proteome</keyword>
<proteinExistence type="predicted"/>
<protein>
    <recommendedName>
        <fullName evidence="3">DNA2/NAM7 helicase helicase domain-containing protein</fullName>
    </recommendedName>
</protein>
<dbReference type="InterPro" id="IPR027417">
    <property type="entry name" value="P-loop_NTPase"/>
</dbReference>
<reference evidence="2" key="1">
    <citation type="journal article" date="2014" name="Genome Announc.">
        <title>Draft genome sequences of six enterohepatic helicobacter species isolated from humans and one from rhesus macaques.</title>
        <authorList>
            <person name="Shen Z."/>
            <person name="Sheh A."/>
            <person name="Young S.K."/>
            <person name="Abouelliel A."/>
            <person name="Ward D.V."/>
            <person name="Earl A.M."/>
            <person name="Fox J.G."/>
        </authorList>
    </citation>
    <scope>NUCLEOTIDE SEQUENCE [LARGE SCALE GENOMIC DNA]</scope>
    <source>
        <strain evidence="2">CCUG 18818</strain>
    </source>
</reference>
<sequence>MGSLDAKYLLMPSQRIAVYTFLDEKLNIAPINGGPGTGKTSVLRAMFADFVVKTAMDSANRFLKNGQIPNTAPFVCTSTNNQALININEGVASQFPDNALHNNGDLLYERWISDKDPKEKQEILDNKSFLVPNLKTKIDEKKRCG</sequence>
<dbReference type="Proteomes" id="UP000005755">
    <property type="component" value="Unassembled WGS sequence"/>
</dbReference>
<dbReference type="EMBL" id="DS990394">
    <property type="protein sequence ID" value="EFR47561.1"/>
    <property type="molecule type" value="Genomic_DNA"/>
</dbReference>
<name>A0ABN0BDA2_9HELI</name>
<gene>
    <name evidence="1" type="ORF">HCCG_02109</name>
</gene>
<evidence type="ECO:0008006" key="3">
    <source>
        <dbReference type="Google" id="ProtNLM"/>
    </source>
</evidence>
<organism evidence="1 2">
    <name type="scientific">Helicobacter cinaedi CCUG 18818 = ATCC BAA-847</name>
    <dbReference type="NCBI Taxonomy" id="537971"/>
    <lineage>
        <taxon>Bacteria</taxon>
        <taxon>Pseudomonadati</taxon>
        <taxon>Campylobacterota</taxon>
        <taxon>Epsilonproteobacteria</taxon>
        <taxon>Campylobacterales</taxon>
        <taxon>Helicobacteraceae</taxon>
        <taxon>Helicobacter</taxon>
    </lineage>
</organism>
<dbReference type="Gene3D" id="3.40.50.300">
    <property type="entry name" value="P-loop containing nucleotide triphosphate hydrolases"/>
    <property type="match status" value="1"/>
</dbReference>